<dbReference type="EMBL" id="SOPX01000001">
    <property type="protein sequence ID" value="TFB32502.1"/>
    <property type="molecule type" value="Genomic_DNA"/>
</dbReference>
<gene>
    <name evidence="2" type="ORF">BCL90_4057</name>
    <name evidence="3" type="ORF">E3V97_00245</name>
</gene>
<feature type="transmembrane region" description="Helical" evidence="1">
    <location>
        <begin position="89"/>
        <end position="112"/>
    </location>
</feature>
<dbReference type="CDD" id="cd13128">
    <property type="entry name" value="MATE_Wzx_like"/>
    <property type="match status" value="1"/>
</dbReference>
<dbReference type="EMBL" id="RCCK01000013">
    <property type="protein sequence ID" value="RLJ73891.1"/>
    <property type="molecule type" value="Genomic_DNA"/>
</dbReference>
<dbReference type="OrthoDB" id="88014at2"/>
<feature type="transmembrane region" description="Helical" evidence="1">
    <location>
        <begin position="335"/>
        <end position="355"/>
    </location>
</feature>
<feature type="transmembrane region" description="Helical" evidence="1">
    <location>
        <begin position="298"/>
        <end position="323"/>
    </location>
</feature>
<evidence type="ECO:0000313" key="5">
    <source>
        <dbReference type="Proteomes" id="UP000297429"/>
    </source>
</evidence>
<feature type="transmembrane region" description="Helical" evidence="1">
    <location>
        <begin position="261"/>
        <end position="278"/>
    </location>
</feature>
<evidence type="ECO:0000256" key="1">
    <source>
        <dbReference type="SAM" id="Phobius"/>
    </source>
</evidence>
<feature type="transmembrane region" description="Helical" evidence="1">
    <location>
        <begin position="367"/>
        <end position="384"/>
    </location>
</feature>
<dbReference type="AlphaFoldDB" id="A0A497Y2I8"/>
<dbReference type="RefSeq" id="WP_121286022.1">
    <property type="nucleotide sequence ID" value="NZ_RCCK01000013.1"/>
</dbReference>
<proteinExistence type="predicted"/>
<name>A0A497Y2I8_9SPHI</name>
<dbReference type="Proteomes" id="UP000297429">
    <property type="component" value="Unassembled WGS sequence"/>
</dbReference>
<evidence type="ECO:0000313" key="3">
    <source>
        <dbReference type="EMBL" id="TFB32502.1"/>
    </source>
</evidence>
<keyword evidence="1" id="KW-0472">Membrane</keyword>
<keyword evidence="5" id="KW-1185">Reference proteome</keyword>
<keyword evidence="1" id="KW-1133">Transmembrane helix</keyword>
<dbReference type="Proteomes" id="UP000273898">
    <property type="component" value="Unassembled WGS sequence"/>
</dbReference>
<organism evidence="2 4">
    <name type="scientific">Pedobacter alluvionis</name>
    <dbReference type="NCBI Taxonomy" id="475253"/>
    <lineage>
        <taxon>Bacteria</taxon>
        <taxon>Pseudomonadati</taxon>
        <taxon>Bacteroidota</taxon>
        <taxon>Sphingobacteriia</taxon>
        <taxon>Sphingobacteriales</taxon>
        <taxon>Sphingobacteriaceae</taxon>
        <taxon>Pedobacter</taxon>
    </lineage>
</organism>
<feature type="transmembrane region" description="Helical" evidence="1">
    <location>
        <begin position="49"/>
        <end position="68"/>
    </location>
</feature>
<sequence length="425" mass="48894">MKEKIAAYLKLDTSKNAFWLFLDKIIRLGIGMIVGILVARYLGPELFGRWNYVIACIALVSAFATLGLDQIIVKYLLDKKLDEFTLLGTAFYLRLFGSFISTLIIAFYFYFFKNENKLLFIALLTVSNLWFQSTDVIDLKNQSILRSKKTVIVKNIVFILTSIIRVLLVYYKASLMIFVIVASLEYVLAALGMVLYYGASKVFNWKFDLSYCKILLLEAWPLILSGIIIMMYMRLDQVMIGNILGEESTGLYSVSTRFTELWYFIPSVFVTSFFPRLVEKFKMDKNEYLKLSLKLFKLLFFISLSISLFFLFSAEIIIETLYGKGYVMAIPSLQISIWTGIFVFWGVAAGNMLVIENLNKHNLIKSVQGLVLNIILNFILIPRYGINGAAIATLISQFYASYLYYILFKKTRHIFLLQTKSILFV</sequence>
<protein>
    <submittedName>
        <fullName evidence="3">Flippase</fullName>
    </submittedName>
    <submittedName>
        <fullName evidence="2">O-antigen/teichoic acid export membrane protein</fullName>
    </submittedName>
</protein>
<evidence type="ECO:0000313" key="2">
    <source>
        <dbReference type="EMBL" id="RLJ73891.1"/>
    </source>
</evidence>
<dbReference type="InterPro" id="IPR052556">
    <property type="entry name" value="PolySynth_Transporter"/>
</dbReference>
<comment type="caution">
    <text evidence="2">The sequence shown here is derived from an EMBL/GenBank/DDBJ whole genome shotgun (WGS) entry which is preliminary data.</text>
</comment>
<dbReference type="Pfam" id="PF13440">
    <property type="entry name" value="Polysacc_synt_3"/>
    <property type="match status" value="1"/>
</dbReference>
<feature type="transmembrane region" description="Helical" evidence="1">
    <location>
        <begin position="177"/>
        <end position="199"/>
    </location>
</feature>
<reference evidence="2 4" key="1">
    <citation type="submission" date="2018-10" db="EMBL/GenBank/DDBJ databases">
        <title>Genomic Encyclopedia of Archaeal and Bacterial Type Strains, Phase II (KMG-II): from individual species to whole genera.</title>
        <authorList>
            <person name="Goeker M."/>
        </authorList>
    </citation>
    <scope>NUCLEOTIDE SEQUENCE [LARGE SCALE GENOMIC DNA]</scope>
    <source>
        <strain evidence="2 4">DSM 19624</strain>
    </source>
</reference>
<feature type="transmembrane region" description="Helical" evidence="1">
    <location>
        <begin position="25"/>
        <end position="43"/>
    </location>
</feature>
<evidence type="ECO:0000313" key="4">
    <source>
        <dbReference type="Proteomes" id="UP000273898"/>
    </source>
</evidence>
<keyword evidence="1" id="KW-0812">Transmembrane</keyword>
<feature type="transmembrane region" description="Helical" evidence="1">
    <location>
        <begin position="390"/>
        <end position="408"/>
    </location>
</feature>
<feature type="transmembrane region" description="Helical" evidence="1">
    <location>
        <begin position="211"/>
        <end position="233"/>
    </location>
</feature>
<dbReference type="PANTHER" id="PTHR43424:SF1">
    <property type="entry name" value="LOCUS PUTATIVE PROTEIN 1-RELATED"/>
    <property type="match status" value="1"/>
</dbReference>
<dbReference type="PANTHER" id="PTHR43424">
    <property type="entry name" value="LOCUS PUTATIVE PROTEIN 1-RELATED"/>
    <property type="match status" value="1"/>
</dbReference>
<feature type="transmembrane region" description="Helical" evidence="1">
    <location>
        <begin position="151"/>
        <end position="171"/>
    </location>
</feature>
<accession>A0A497Y2I8</accession>
<reference evidence="3 5" key="2">
    <citation type="submission" date="2019-03" db="EMBL/GenBank/DDBJ databases">
        <authorList>
            <person name="He R.-H."/>
        </authorList>
    </citation>
    <scope>NUCLEOTIDE SEQUENCE [LARGE SCALE GENOMIC DNA]</scope>
    <source>
        <strain evidence="3 5">DSM 19624</strain>
    </source>
</reference>